<comment type="caution">
    <text evidence="3">The sequence shown here is derived from an EMBL/GenBank/DDBJ whole genome shotgun (WGS) entry which is preliminary data.</text>
</comment>
<dbReference type="OrthoDB" id="515966at2759"/>
<protein>
    <recommendedName>
        <fullName evidence="2">SAND domain-containing protein</fullName>
    </recommendedName>
</protein>
<feature type="region of interest" description="Disordered" evidence="1">
    <location>
        <begin position="1"/>
        <end position="74"/>
    </location>
</feature>
<feature type="compositionally biased region" description="Basic and acidic residues" evidence="1">
    <location>
        <begin position="33"/>
        <end position="49"/>
    </location>
</feature>
<feature type="compositionally biased region" description="Low complexity" evidence="1">
    <location>
        <begin position="400"/>
        <end position="415"/>
    </location>
</feature>
<dbReference type="SUPFAM" id="SSF46689">
    <property type="entry name" value="Homeodomain-like"/>
    <property type="match status" value="1"/>
</dbReference>
<dbReference type="CDD" id="cd20404">
    <property type="entry name" value="Tudor_Agenet_AtEML-like"/>
    <property type="match status" value="1"/>
</dbReference>
<accession>A0A8S1JDR2</accession>
<evidence type="ECO:0000259" key="2">
    <source>
        <dbReference type="Pfam" id="PF01342"/>
    </source>
</evidence>
<proteinExistence type="predicted"/>
<reference evidence="3" key="1">
    <citation type="submission" date="2020-12" db="EMBL/GenBank/DDBJ databases">
        <authorList>
            <person name="Iha C."/>
        </authorList>
    </citation>
    <scope>NUCLEOTIDE SEQUENCE</scope>
</reference>
<evidence type="ECO:0000313" key="3">
    <source>
        <dbReference type="EMBL" id="CAD7705409.1"/>
    </source>
</evidence>
<feature type="region of interest" description="Disordered" evidence="1">
    <location>
        <begin position="391"/>
        <end position="429"/>
    </location>
</feature>
<organism evidence="3 4">
    <name type="scientific">Ostreobium quekettii</name>
    <dbReference type="NCBI Taxonomy" id="121088"/>
    <lineage>
        <taxon>Eukaryota</taxon>
        <taxon>Viridiplantae</taxon>
        <taxon>Chlorophyta</taxon>
        <taxon>core chlorophytes</taxon>
        <taxon>Ulvophyceae</taxon>
        <taxon>TCBD clade</taxon>
        <taxon>Bryopsidales</taxon>
        <taxon>Ostreobineae</taxon>
        <taxon>Ostreobiaceae</taxon>
        <taxon>Ostreobium</taxon>
    </lineage>
</organism>
<sequence length="516" mass="57314">MLEALGGDRRDDPMDEAPGGERGGEWFSADRVAAGRRDVGGGDDKDDRSSTTSDGSGGGWESRGWDGEAEGRTGWEDFSEVSNSWEENDTGSTGKEALGCRAAVWWKGDSRYYLGRLDDYNREQGHHIRYDDGDHEWVDLDNERVRWGCKLPEVAKVVCNGMVGDYVVGKNVIRLKDGRRVSPSQFERVSGRAQSRKWKDSIRMEEEGSVGKSLGAWLAGYGKEAPKPPKACQATQLGHQGPPRKKNVKKRKKARRRTSSPLREVQRGAAKKRRPPCALPDAATALLKEWLIAHAMNPYPDDDDRWALHCATCLEWPPIDGWLRRARSTVWKPLLRAAFERHAGSRAQGGEGTEGPKKLKNGREMMAEFENLQNGGELMLEIENLKNGGLESLEKGGEAGESLRQSGESSSSEGRASTREMAAALSRVPGAQEELAEAMREEMGRKSGLGAVATNLALKRWMAARLFPKEEAVVPCKSGGVEIPNTGRWYDRPVAREWRPFLERVFQKPSQAKREN</sequence>
<feature type="compositionally biased region" description="Basic residues" evidence="1">
    <location>
        <begin position="242"/>
        <end position="258"/>
    </location>
</feature>
<feature type="compositionally biased region" description="Basic and acidic residues" evidence="1">
    <location>
        <begin position="1"/>
        <end position="12"/>
    </location>
</feature>
<dbReference type="Pfam" id="PF01342">
    <property type="entry name" value="SAND"/>
    <property type="match status" value="1"/>
</dbReference>
<dbReference type="SUPFAM" id="SSF63763">
    <property type="entry name" value="SAND domain-like"/>
    <property type="match status" value="1"/>
</dbReference>
<dbReference type="AlphaFoldDB" id="A0A8S1JDR2"/>
<dbReference type="InterPro" id="IPR009057">
    <property type="entry name" value="Homeodomain-like_sf"/>
</dbReference>
<name>A0A8S1JDR2_9CHLO</name>
<dbReference type="SUPFAM" id="SSF63748">
    <property type="entry name" value="Tudor/PWWP/MBT"/>
    <property type="match status" value="1"/>
</dbReference>
<evidence type="ECO:0000256" key="1">
    <source>
        <dbReference type="SAM" id="MobiDB-lite"/>
    </source>
</evidence>
<dbReference type="GO" id="GO:0003677">
    <property type="term" value="F:DNA binding"/>
    <property type="evidence" value="ECO:0007669"/>
    <property type="project" value="InterPro"/>
</dbReference>
<evidence type="ECO:0000313" key="4">
    <source>
        <dbReference type="Proteomes" id="UP000708148"/>
    </source>
</evidence>
<dbReference type="InterPro" id="IPR010919">
    <property type="entry name" value="SAND-like_dom_sf"/>
</dbReference>
<dbReference type="Gene3D" id="2.30.30.140">
    <property type="match status" value="1"/>
</dbReference>
<keyword evidence="4" id="KW-1185">Reference proteome</keyword>
<dbReference type="Gene3D" id="1.10.10.60">
    <property type="entry name" value="Homeodomain-like"/>
    <property type="match status" value="1"/>
</dbReference>
<dbReference type="EMBL" id="CAJHUC010003120">
    <property type="protein sequence ID" value="CAD7705409.1"/>
    <property type="molecule type" value="Genomic_DNA"/>
</dbReference>
<dbReference type="Gene3D" id="3.10.390.10">
    <property type="entry name" value="SAND domain-like"/>
    <property type="match status" value="1"/>
</dbReference>
<dbReference type="Proteomes" id="UP000708148">
    <property type="component" value="Unassembled WGS sequence"/>
</dbReference>
<feature type="compositionally biased region" description="Basic and acidic residues" evidence="1">
    <location>
        <begin position="63"/>
        <end position="74"/>
    </location>
</feature>
<feature type="region of interest" description="Disordered" evidence="1">
    <location>
        <begin position="225"/>
        <end position="277"/>
    </location>
</feature>
<dbReference type="InterPro" id="IPR000770">
    <property type="entry name" value="SAND_dom"/>
</dbReference>
<gene>
    <name evidence="3" type="ORF">OSTQU699_LOCUS10764</name>
</gene>
<feature type="domain" description="SAND" evidence="2">
    <location>
        <begin position="172"/>
        <end position="206"/>
    </location>
</feature>